<dbReference type="InterPro" id="IPR011990">
    <property type="entry name" value="TPR-like_helical_dom_sf"/>
</dbReference>
<dbReference type="PANTHER" id="PTHR44943:SF8">
    <property type="entry name" value="TPR REPEAT-CONTAINING PROTEIN MJ0263"/>
    <property type="match status" value="1"/>
</dbReference>
<keyword evidence="5" id="KW-1185">Reference proteome</keyword>
<evidence type="ECO:0000256" key="2">
    <source>
        <dbReference type="ARBA" id="ARBA00022803"/>
    </source>
</evidence>
<feature type="repeat" description="TPR" evidence="3">
    <location>
        <begin position="99"/>
        <end position="132"/>
    </location>
</feature>
<sequence length="216" mass="24355">MHCIDLRNCPSGIFRLTATLLILATLSACGSLPLGKNAQQKDASIEHVITENPYLANAKRVPKEASVAMAQAHESFNNGDSSTAVQQLQQVIERWPELSGPWLNLGIVQQKSEQAEHAENSFRKAIEVNDGNVFAWNQLAALLRDAGRFEEAEQCYLQALNLWPDFSDAHRNLGILYDLYLNRPEEALQQYRLAQSSREQGDKLLDAWILELERRL</sequence>
<evidence type="ECO:0000313" key="5">
    <source>
        <dbReference type="Proteomes" id="UP001055658"/>
    </source>
</evidence>
<evidence type="ECO:0000313" key="4">
    <source>
        <dbReference type="EMBL" id="USD21286.1"/>
    </source>
</evidence>
<dbReference type="SUPFAM" id="SSF48452">
    <property type="entry name" value="TPR-like"/>
    <property type="match status" value="1"/>
</dbReference>
<dbReference type="InterPro" id="IPR051685">
    <property type="entry name" value="Ycf3/AcsC/BcsC/TPR_MFPF"/>
</dbReference>
<protein>
    <submittedName>
        <fullName evidence="4">Tetratricopeptide repeat protein</fullName>
    </submittedName>
</protein>
<gene>
    <name evidence="4" type="ORF">MJO52_19835</name>
</gene>
<dbReference type="Gene3D" id="1.25.40.10">
    <property type="entry name" value="Tetratricopeptide repeat domain"/>
    <property type="match status" value="2"/>
</dbReference>
<evidence type="ECO:0000256" key="3">
    <source>
        <dbReference type="PROSITE-ProRule" id="PRU00339"/>
    </source>
</evidence>
<dbReference type="PANTHER" id="PTHR44943">
    <property type="entry name" value="CELLULOSE SYNTHASE OPERON PROTEIN C"/>
    <property type="match status" value="1"/>
</dbReference>
<dbReference type="Pfam" id="PF13424">
    <property type="entry name" value="TPR_12"/>
    <property type="match status" value="1"/>
</dbReference>
<dbReference type="InterPro" id="IPR019734">
    <property type="entry name" value="TPR_rpt"/>
</dbReference>
<keyword evidence="1" id="KW-0677">Repeat</keyword>
<accession>A0ABY4VAI6</accession>
<feature type="repeat" description="TPR" evidence="3">
    <location>
        <begin position="133"/>
        <end position="166"/>
    </location>
</feature>
<reference evidence="4" key="1">
    <citation type="submission" date="2022-02" db="EMBL/GenBank/DDBJ databases">
        <title>Coral-associated bacteria.</title>
        <authorList>
            <person name="Tang K."/>
            <person name="Wang X."/>
        </authorList>
    </citation>
    <scope>NUCLEOTIDE SEQUENCE</scope>
    <source>
        <strain evidence="4">SCSIO 43006</strain>
    </source>
</reference>
<proteinExistence type="predicted"/>
<keyword evidence="2 3" id="KW-0802">TPR repeat</keyword>
<dbReference type="PROSITE" id="PS50005">
    <property type="entry name" value="TPR"/>
    <property type="match status" value="2"/>
</dbReference>
<dbReference type="RefSeq" id="WP_252083684.1">
    <property type="nucleotide sequence ID" value="NZ_CP092418.1"/>
</dbReference>
<dbReference type="EMBL" id="CP092418">
    <property type="protein sequence ID" value="USD21286.1"/>
    <property type="molecule type" value="Genomic_DNA"/>
</dbReference>
<dbReference type="Pfam" id="PF13181">
    <property type="entry name" value="TPR_8"/>
    <property type="match status" value="1"/>
</dbReference>
<dbReference type="Proteomes" id="UP001055658">
    <property type="component" value="Chromosome"/>
</dbReference>
<evidence type="ECO:0000256" key="1">
    <source>
        <dbReference type="ARBA" id="ARBA00022737"/>
    </source>
</evidence>
<dbReference type="PROSITE" id="PS51257">
    <property type="entry name" value="PROKAR_LIPOPROTEIN"/>
    <property type="match status" value="1"/>
</dbReference>
<dbReference type="SMART" id="SM00028">
    <property type="entry name" value="TPR"/>
    <property type="match status" value="4"/>
</dbReference>
<organism evidence="4 5">
    <name type="scientific">Microbulbifer variabilis</name>
    <dbReference type="NCBI Taxonomy" id="266805"/>
    <lineage>
        <taxon>Bacteria</taxon>
        <taxon>Pseudomonadati</taxon>
        <taxon>Pseudomonadota</taxon>
        <taxon>Gammaproteobacteria</taxon>
        <taxon>Cellvibrionales</taxon>
        <taxon>Microbulbiferaceae</taxon>
        <taxon>Microbulbifer</taxon>
    </lineage>
</organism>
<name>A0ABY4VAI6_9GAMM</name>